<comment type="caution">
    <text evidence="8">The sequence shown here is derived from an EMBL/GenBank/DDBJ whole genome shotgun (WGS) entry which is preliminary data.</text>
</comment>
<feature type="transmembrane region" description="Helical" evidence="7">
    <location>
        <begin position="438"/>
        <end position="458"/>
    </location>
</feature>
<dbReference type="AlphaFoldDB" id="A0A948TF53"/>
<feature type="transmembrane region" description="Helical" evidence="7">
    <location>
        <begin position="392"/>
        <end position="410"/>
    </location>
</feature>
<reference evidence="8" key="2">
    <citation type="submission" date="2021-04" db="EMBL/GenBank/DDBJ databases">
        <authorList>
            <person name="Gilroy R."/>
        </authorList>
    </citation>
    <scope>NUCLEOTIDE SEQUENCE</scope>
    <source>
        <strain evidence="8">378</strain>
    </source>
</reference>
<dbReference type="PANTHER" id="PTHR42948">
    <property type="entry name" value="TRANSPORTER"/>
    <property type="match status" value="1"/>
</dbReference>
<accession>A0A948TF53</accession>
<evidence type="ECO:0000256" key="2">
    <source>
        <dbReference type="ARBA" id="ARBA00022448"/>
    </source>
</evidence>
<sequence>MSTREHFATRLGFLLITAGCAIGLGNVWRFPYIVGQYGGAFFVLIYIFFLVFFGLPLLMMELAIGRSSRRSLAQSFETLEPQGRHWHFNKWWMIAGNYVLMSFYSVITGWMLYYSLKGFSGEFGVNSDATVAGAAFADMLASPSSMLISMLAVVAVAFGICACGLRKGVERITKPMMILLFALLFFMALRSFTLDGFEEGVSYYLKPDLSKITDGGIARVIEVFSAAMAQAFFTLSIGVGAIQIFGTYMSSNQTLASEGLSILALDTTVAFLSGLVIFPACFTYAVEPGQGPSLIFVTLVSVFSHMENGAFWGGIFFVFMLFAALSTLIAVFENIIAIFMELFTTSRRRAVMINFCVIFVVSLPCILGFNYWSDIHPLGGSSTILDLEDFIISYNILPFGALVYAAFITWRGGWGFNNFLSECNTGKGVRMPSWGLNYYRFVVPVVIFLLIANCYYSVFFAG</sequence>
<name>A0A948TF53_9GAMM</name>
<evidence type="ECO:0000313" key="8">
    <source>
        <dbReference type="EMBL" id="MBU3843744.1"/>
    </source>
</evidence>
<dbReference type="InterPro" id="IPR000175">
    <property type="entry name" value="Na/ntran_symport"/>
</dbReference>
<evidence type="ECO:0000256" key="6">
    <source>
        <dbReference type="RuleBase" id="RU003732"/>
    </source>
</evidence>
<feature type="transmembrane region" description="Helical" evidence="7">
    <location>
        <begin position="7"/>
        <end position="28"/>
    </location>
</feature>
<dbReference type="GO" id="GO:0016020">
    <property type="term" value="C:membrane"/>
    <property type="evidence" value="ECO:0007669"/>
    <property type="project" value="UniProtKB-SubCell"/>
</dbReference>
<feature type="transmembrane region" description="Helical" evidence="7">
    <location>
        <begin position="146"/>
        <end position="165"/>
    </location>
</feature>
<evidence type="ECO:0000256" key="1">
    <source>
        <dbReference type="ARBA" id="ARBA00004141"/>
    </source>
</evidence>
<feature type="transmembrane region" description="Helical" evidence="7">
    <location>
        <begin position="217"/>
        <end position="242"/>
    </location>
</feature>
<dbReference type="NCBIfam" id="NF037979">
    <property type="entry name" value="Na_transp"/>
    <property type="match status" value="1"/>
</dbReference>
<feature type="transmembrane region" description="Helical" evidence="7">
    <location>
        <begin position="263"/>
        <end position="286"/>
    </location>
</feature>
<dbReference type="InterPro" id="IPR047218">
    <property type="entry name" value="YocR/YhdH-like"/>
</dbReference>
<feature type="transmembrane region" description="Helical" evidence="7">
    <location>
        <begin position="177"/>
        <end position="197"/>
    </location>
</feature>
<keyword evidence="3 6" id="KW-0812">Transmembrane</keyword>
<feature type="transmembrane region" description="Helical" evidence="7">
    <location>
        <begin position="40"/>
        <end position="60"/>
    </location>
</feature>
<feature type="transmembrane region" description="Helical" evidence="7">
    <location>
        <begin position="351"/>
        <end position="372"/>
    </location>
</feature>
<keyword evidence="5 7" id="KW-0472">Membrane</keyword>
<dbReference type="Proteomes" id="UP000733611">
    <property type="component" value="Unassembled WGS sequence"/>
</dbReference>
<proteinExistence type="inferred from homology"/>
<dbReference type="InterPro" id="IPR037272">
    <property type="entry name" value="SNS_sf"/>
</dbReference>
<dbReference type="PRINTS" id="PR00176">
    <property type="entry name" value="NANEUSMPORT"/>
</dbReference>
<keyword evidence="2 6" id="KW-0813">Transport</keyword>
<dbReference type="PROSITE" id="PS00610">
    <property type="entry name" value="NA_NEUROTRAN_SYMP_1"/>
    <property type="match status" value="1"/>
</dbReference>
<dbReference type="PROSITE" id="PS50267">
    <property type="entry name" value="NA_NEUROTRAN_SYMP_3"/>
    <property type="match status" value="1"/>
</dbReference>
<dbReference type="GO" id="GO:0015293">
    <property type="term" value="F:symporter activity"/>
    <property type="evidence" value="ECO:0007669"/>
    <property type="project" value="UniProtKB-KW"/>
</dbReference>
<gene>
    <name evidence="8" type="ORF">H9847_02570</name>
</gene>
<evidence type="ECO:0000256" key="5">
    <source>
        <dbReference type="ARBA" id="ARBA00023136"/>
    </source>
</evidence>
<comment type="similarity">
    <text evidence="6">Belongs to the sodium:neurotransmitter symporter (SNF) (TC 2.A.22) family.</text>
</comment>
<comment type="subcellular location">
    <subcellularLocation>
        <location evidence="1">Membrane</location>
        <topology evidence="1">Multi-pass membrane protein</topology>
    </subcellularLocation>
</comment>
<reference evidence="8" key="1">
    <citation type="journal article" date="2021" name="PeerJ">
        <title>Extensive microbial diversity within the chicken gut microbiome revealed by metagenomics and culture.</title>
        <authorList>
            <person name="Gilroy R."/>
            <person name="Ravi A."/>
            <person name="Getino M."/>
            <person name="Pursley I."/>
            <person name="Horton D.L."/>
            <person name="Alikhan N.F."/>
            <person name="Baker D."/>
            <person name="Gharbi K."/>
            <person name="Hall N."/>
            <person name="Watson M."/>
            <person name="Adriaenssens E.M."/>
            <person name="Foster-Nyarko E."/>
            <person name="Jarju S."/>
            <person name="Secka A."/>
            <person name="Antonio M."/>
            <person name="Oren A."/>
            <person name="Chaudhuri R.R."/>
            <person name="La Ragione R."/>
            <person name="Hildebrand F."/>
            <person name="Pallen M.J."/>
        </authorList>
    </citation>
    <scope>NUCLEOTIDE SEQUENCE</scope>
    <source>
        <strain evidence="8">378</strain>
    </source>
</reference>
<feature type="transmembrane region" description="Helical" evidence="7">
    <location>
        <begin position="310"/>
        <end position="339"/>
    </location>
</feature>
<keyword evidence="6" id="KW-0769">Symport</keyword>
<dbReference type="SUPFAM" id="SSF161070">
    <property type="entry name" value="SNF-like"/>
    <property type="match status" value="1"/>
</dbReference>
<dbReference type="PANTHER" id="PTHR42948:SF1">
    <property type="entry name" value="TRANSPORTER"/>
    <property type="match status" value="1"/>
</dbReference>
<dbReference type="EMBL" id="JAHLFE010000044">
    <property type="protein sequence ID" value="MBU3843744.1"/>
    <property type="molecule type" value="Genomic_DNA"/>
</dbReference>
<dbReference type="CDD" id="cd10336">
    <property type="entry name" value="SLC6sbd_Tyt1-Like"/>
    <property type="match status" value="1"/>
</dbReference>
<evidence type="ECO:0000313" key="9">
    <source>
        <dbReference type="Proteomes" id="UP000733611"/>
    </source>
</evidence>
<feature type="transmembrane region" description="Helical" evidence="7">
    <location>
        <begin position="91"/>
        <end position="113"/>
    </location>
</feature>
<keyword evidence="4 7" id="KW-1133">Transmembrane helix</keyword>
<evidence type="ECO:0000256" key="4">
    <source>
        <dbReference type="ARBA" id="ARBA00022989"/>
    </source>
</evidence>
<evidence type="ECO:0000256" key="3">
    <source>
        <dbReference type="ARBA" id="ARBA00022692"/>
    </source>
</evidence>
<evidence type="ECO:0000256" key="7">
    <source>
        <dbReference type="SAM" id="Phobius"/>
    </source>
</evidence>
<organism evidence="8 9">
    <name type="scientific">Candidatus Anaerobiospirillum pullicola</name>
    <dbReference type="NCBI Taxonomy" id="2838451"/>
    <lineage>
        <taxon>Bacteria</taxon>
        <taxon>Pseudomonadati</taxon>
        <taxon>Pseudomonadota</taxon>
        <taxon>Gammaproteobacteria</taxon>
        <taxon>Aeromonadales</taxon>
        <taxon>Succinivibrionaceae</taxon>
        <taxon>Anaerobiospirillum</taxon>
    </lineage>
</organism>
<dbReference type="Pfam" id="PF00209">
    <property type="entry name" value="SNF"/>
    <property type="match status" value="2"/>
</dbReference>
<protein>
    <recommendedName>
        <fullName evidence="6">Transporter</fullName>
    </recommendedName>
</protein>